<dbReference type="EMBL" id="JAKGSG010000020">
    <property type="protein sequence ID" value="MCF4120340.1"/>
    <property type="molecule type" value="Genomic_DNA"/>
</dbReference>
<gene>
    <name evidence="1" type="ORF">L1785_05040</name>
</gene>
<keyword evidence="2" id="KW-1185">Reference proteome</keyword>
<sequence>MASRTIEDVDIDVDAEVLASLGWTSASVRARLVTTTFARSDHAQEVVLSGELHFSPPGAFERFDDGVRAPALVLALNRRDSTLPPMLSRISFARSRTAAKRAVRVSTSEAWTCRSPVTPDLLTVRLLAYDLEDLDGEVVAPLRRARRVPVRVVDDTDLLSVSARVATASAFVFPTEDVERLRVHLDGWYRFGTFEELKTDHLVGQLREGSSPGRDAADVAFEVALPGFEVEVLDATGFILVSRSIELHGRVPVGRDTTLPTRLPRWVVQDEWDVTELAGSPARVTVRVVDADDL</sequence>
<organism evidence="1 2">
    <name type="scientific">Antribacter soli</name>
    <dbReference type="NCBI Taxonomy" id="2910976"/>
    <lineage>
        <taxon>Bacteria</taxon>
        <taxon>Bacillati</taxon>
        <taxon>Actinomycetota</taxon>
        <taxon>Actinomycetes</taxon>
        <taxon>Micrococcales</taxon>
        <taxon>Promicromonosporaceae</taxon>
        <taxon>Antribacter</taxon>
    </lineage>
</organism>
<accession>A0AA41QBD7</accession>
<dbReference type="Proteomes" id="UP001165405">
    <property type="component" value="Unassembled WGS sequence"/>
</dbReference>
<evidence type="ECO:0000313" key="1">
    <source>
        <dbReference type="EMBL" id="MCF4120340.1"/>
    </source>
</evidence>
<comment type="caution">
    <text evidence="1">The sequence shown here is derived from an EMBL/GenBank/DDBJ whole genome shotgun (WGS) entry which is preliminary data.</text>
</comment>
<protein>
    <submittedName>
        <fullName evidence="1">Uncharacterized protein</fullName>
    </submittedName>
</protein>
<dbReference type="AlphaFoldDB" id="A0AA41QBD7"/>
<reference evidence="1" key="1">
    <citation type="submission" date="2022-01" db="EMBL/GenBank/DDBJ databases">
        <title>Antribacter sp. nov., isolated from Guizhou of China.</title>
        <authorList>
            <person name="Chengliang C."/>
            <person name="Ya Z."/>
        </authorList>
    </citation>
    <scope>NUCLEOTIDE SEQUENCE</scope>
    <source>
        <strain evidence="1">KLBMP 9083</strain>
    </source>
</reference>
<evidence type="ECO:0000313" key="2">
    <source>
        <dbReference type="Proteomes" id="UP001165405"/>
    </source>
</evidence>
<name>A0AA41QBD7_9MICO</name>
<dbReference type="RefSeq" id="WP_236088112.1">
    <property type="nucleotide sequence ID" value="NZ_JAKGSG010000020.1"/>
</dbReference>
<proteinExistence type="predicted"/>